<protein>
    <submittedName>
        <fullName evidence="2">Uncharacterized protein</fullName>
    </submittedName>
</protein>
<reference evidence="2" key="1">
    <citation type="submission" date="2023-08" db="EMBL/GenBank/DDBJ databases">
        <title>Black Yeasts Isolated from many extreme environments.</title>
        <authorList>
            <person name="Coleine C."/>
            <person name="Stajich J.E."/>
            <person name="Selbmann L."/>
        </authorList>
    </citation>
    <scope>NUCLEOTIDE SEQUENCE</scope>
    <source>
        <strain evidence="2">CCFEE 5810</strain>
    </source>
</reference>
<organism evidence="2 3">
    <name type="scientific">Elasticomyces elasticus</name>
    <dbReference type="NCBI Taxonomy" id="574655"/>
    <lineage>
        <taxon>Eukaryota</taxon>
        <taxon>Fungi</taxon>
        <taxon>Dikarya</taxon>
        <taxon>Ascomycota</taxon>
        <taxon>Pezizomycotina</taxon>
        <taxon>Dothideomycetes</taxon>
        <taxon>Dothideomycetidae</taxon>
        <taxon>Mycosphaerellales</taxon>
        <taxon>Teratosphaeriaceae</taxon>
        <taxon>Elasticomyces</taxon>
    </lineage>
</organism>
<feature type="compositionally biased region" description="Low complexity" evidence="1">
    <location>
        <begin position="17"/>
        <end position="33"/>
    </location>
</feature>
<accession>A0AAN7ZQB2</accession>
<proteinExistence type="predicted"/>
<evidence type="ECO:0000256" key="1">
    <source>
        <dbReference type="SAM" id="MobiDB-lite"/>
    </source>
</evidence>
<dbReference type="Proteomes" id="UP001310594">
    <property type="component" value="Unassembled WGS sequence"/>
</dbReference>
<feature type="compositionally biased region" description="Basic and acidic residues" evidence="1">
    <location>
        <begin position="143"/>
        <end position="161"/>
    </location>
</feature>
<dbReference type="EMBL" id="JAVRQU010000029">
    <property type="protein sequence ID" value="KAK5689690.1"/>
    <property type="molecule type" value="Genomic_DNA"/>
</dbReference>
<name>A0AAN7ZQB2_9PEZI</name>
<evidence type="ECO:0000313" key="2">
    <source>
        <dbReference type="EMBL" id="KAK5689690.1"/>
    </source>
</evidence>
<feature type="region of interest" description="Disordered" evidence="1">
    <location>
        <begin position="1"/>
        <end position="46"/>
    </location>
</feature>
<comment type="caution">
    <text evidence="2">The sequence shown here is derived from an EMBL/GenBank/DDBJ whole genome shotgun (WGS) entry which is preliminary data.</text>
</comment>
<feature type="region of interest" description="Disordered" evidence="1">
    <location>
        <begin position="128"/>
        <end position="161"/>
    </location>
</feature>
<sequence>MPVTTRSASKRGVAKATSTTTNTTKKISKSTSTRTKKTRKDEAKAAAATLKRIKDIMAPKKPVPVVRLAMNEADAQDEYMPGSTAFAAKFPQIVKRPLYPAIEDRYANIMLERIRLMEFGVRTLEQRRRQDGPRHVSQGYLRAMEDDKREKSGAEREAREEEIEWIHDHSWRGEIDETYYAPLPGKPWRP</sequence>
<gene>
    <name evidence="2" type="ORF">LTR97_012689</name>
</gene>
<dbReference type="AlphaFoldDB" id="A0AAN7ZQB2"/>
<evidence type="ECO:0000313" key="3">
    <source>
        <dbReference type="Proteomes" id="UP001310594"/>
    </source>
</evidence>